<reference evidence="1" key="1">
    <citation type="submission" date="2022-02" db="EMBL/GenBank/DDBJ databases">
        <title>The genome sequence of Ruegeria sp. 1NDH52C.</title>
        <authorList>
            <person name="Du J."/>
        </authorList>
    </citation>
    <scope>NUCLEOTIDE SEQUENCE</scope>
    <source>
        <strain evidence="1">1NDH52C</strain>
    </source>
</reference>
<comment type="caution">
    <text evidence="1">The sequence shown here is derived from an EMBL/GenBank/DDBJ whole genome shotgun (WGS) entry which is preliminary data.</text>
</comment>
<evidence type="ECO:0000313" key="1">
    <source>
        <dbReference type="EMBL" id="MCG6556853.1"/>
    </source>
</evidence>
<name>A0ABS9NRJ4_9RHOB</name>
<organism evidence="1 2">
    <name type="scientific">Ruegeria alba</name>
    <dbReference type="NCBI Taxonomy" id="2916756"/>
    <lineage>
        <taxon>Bacteria</taxon>
        <taxon>Pseudomonadati</taxon>
        <taxon>Pseudomonadota</taxon>
        <taxon>Alphaproteobacteria</taxon>
        <taxon>Rhodobacterales</taxon>
        <taxon>Roseobacteraceae</taxon>
        <taxon>Ruegeria</taxon>
    </lineage>
</organism>
<dbReference type="EMBL" id="JAKOEM010000001">
    <property type="protein sequence ID" value="MCG6556853.1"/>
    <property type="molecule type" value="Genomic_DNA"/>
</dbReference>
<protein>
    <submittedName>
        <fullName evidence="1">Uncharacterized protein</fullName>
    </submittedName>
</protein>
<keyword evidence="2" id="KW-1185">Reference proteome</keyword>
<proteinExistence type="predicted"/>
<accession>A0ABS9NRJ4</accession>
<evidence type="ECO:0000313" key="2">
    <source>
        <dbReference type="Proteomes" id="UP001165279"/>
    </source>
</evidence>
<dbReference type="RefSeq" id="WP_234136567.1">
    <property type="nucleotide sequence ID" value="NZ_JAKOEM010000001.1"/>
</dbReference>
<gene>
    <name evidence="1" type="ORF">MB818_01470</name>
</gene>
<dbReference type="Proteomes" id="UP001165279">
    <property type="component" value="Unassembled WGS sequence"/>
</dbReference>
<sequence>MALTISGPSAGIVCVFTMTRRGPVDPHLGRGPALRPLCLRLDCLGSLPGAVLVGFLPGALSFDKV</sequence>